<evidence type="ECO:0000313" key="3">
    <source>
        <dbReference type="Proteomes" id="UP000004710"/>
    </source>
</evidence>
<dbReference type="GO" id="GO:0071555">
    <property type="term" value="P:cell wall organization"/>
    <property type="evidence" value="ECO:0007669"/>
    <property type="project" value="InterPro"/>
</dbReference>
<keyword evidence="1" id="KW-1133">Transmembrane helix</keyword>
<dbReference type="EMBL" id="GL883905">
    <property type="protein sequence ID" value="EGI16417.1"/>
    <property type="molecule type" value="Genomic_DNA"/>
</dbReference>
<proteinExistence type="predicted"/>
<dbReference type="Gene3D" id="2.60.40.10">
    <property type="entry name" value="Immunoglobulins"/>
    <property type="match status" value="1"/>
</dbReference>
<reference evidence="2 3" key="1">
    <citation type="submission" date="2010-01" db="EMBL/GenBank/DDBJ databases">
        <title>The Genome Sequence of Escherichia coli M605.</title>
        <authorList>
            <consortium name="The Broad Institute Genome Sequencing Platform"/>
            <consortium name="The Broad Institute Genome Sequencing Center for Infectious Disease"/>
            <person name="Feldgarden M."/>
            <person name="Gordon D.M."/>
            <person name="Johnson J.R."/>
            <person name="Johnston B.D."/>
            <person name="Young S."/>
            <person name="Zeng Q."/>
            <person name="Koehrsen M."/>
            <person name="Alvarado L."/>
            <person name="Berlin A.M."/>
            <person name="Borenstein D."/>
            <person name="Chapman S.B."/>
            <person name="Chen Z."/>
            <person name="Engels R."/>
            <person name="Freedman E."/>
            <person name="Gellesch M."/>
            <person name="Goldberg J."/>
            <person name="Griggs A."/>
            <person name="Gujja S."/>
            <person name="Heilman E.R."/>
            <person name="Heiman D.I."/>
            <person name="Hepburn T.A."/>
            <person name="Howarth C."/>
            <person name="Jen D."/>
            <person name="Larson L."/>
            <person name="Lewis B."/>
            <person name="Mehta T."/>
            <person name="Park D."/>
            <person name="Pearson M."/>
            <person name="Richards J."/>
            <person name="Roberts A."/>
            <person name="Saif S."/>
            <person name="Shea T.D."/>
            <person name="Shenoy N."/>
            <person name="Sisk P."/>
            <person name="Stolte C."/>
            <person name="Sykes S.N."/>
            <person name="Walk T."/>
            <person name="White J."/>
            <person name="Yandava C."/>
            <person name="Haas B."/>
            <person name="Henn M.R."/>
            <person name="Nusbaum C."/>
            <person name="Birren B."/>
        </authorList>
    </citation>
    <scope>NUCLEOTIDE SEQUENCE [LARGE SCALE GENOMIC DNA]</scope>
    <source>
        <strain evidence="2 3">M605</strain>
    </source>
</reference>
<evidence type="ECO:0000313" key="2">
    <source>
        <dbReference type="EMBL" id="EGI16417.1"/>
    </source>
</evidence>
<dbReference type="GO" id="GO:0030288">
    <property type="term" value="C:outer membrane-bounded periplasmic space"/>
    <property type="evidence" value="ECO:0007669"/>
    <property type="project" value="InterPro"/>
</dbReference>
<keyword evidence="1" id="KW-0472">Membrane</keyword>
<dbReference type="HOGENOM" id="CLU_088862_0_0_6"/>
<dbReference type="InterPro" id="IPR008962">
    <property type="entry name" value="PapD-like_sf"/>
</dbReference>
<dbReference type="SUPFAM" id="SSF49354">
    <property type="entry name" value="PapD-like"/>
    <property type="match status" value="1"/>
</dbReference>
<organism evidence="2 3">
    <name type="scientific">Escherichia coli M605</name>
    <dbReference type="NCBI Taxonomy" id="656417"/>
    <lineage>
        <taxon>Bacteria</taxon>
        <taxon>Pseudomonadati</taxon>
        <taxon>Pseudomonadota</taxon>
        <taxon>Gammaproteobacteria</taxon>
        <taxon>Enterobacterales</taxon>
        <taxon>Enterobacteriaceae</taxon>
        <taxon>Escherichia</taxon>
    </lineage>
</organism>
<dbReference type="RefSeq" id="WP_001311781.1">
    <property type="nucleotide sequence ID" value="NZ_GL883905.1"/>
</dbReference>
<accession>F4SYH0</accession>
<dbReference type="Gene3D" id="2.60.40.3970">
    <property type="match status" value="1"/>
</dbReference>
<feature type="transmembrane region" description="Helical" evidence="1">
    <location>
        <begin position="6"/>
        <end position="25"/>
    </location>
</feature>
<sequence>MSILNLVKIIKVFGVFIFLFYLMWFPEVLDDIMSINFSIPGLRVLTASLFLMLSGFTYAGIQVSPMNISISSQNNYSGAVSVYSTSTETQYIKVTVKKIIFPGTPQQKEIPVLTEDDEGLVVSPQRFVLSPQSKHIVRLLPLNVPQNESVYRVYMSSVPDENNKDKMDNNASITINVIWGALVYVEPQNSIISLSYDSNTGELVNHGNQHIRISDYGFCVSEDKCQWKKLARSIYPGMSLKISGKQENNKGGVFIKYQEGQSISVRKID</sequence>
<dbReference type="AlphaFoldDB" id="F4SYH0"/>
<protein>
    <submittedName>
        <fullName evidence="2">Putative periplasmic chaperone protein</fullName>
    </submittedName>
</protein>
<gene>
    <name evidence="2" type="ORF">ECIG_04814</name>
</gene>
<feature type="transmembrane region" description="Helical" evidence="1">
    <location>
        <begin position="37"/>
        <end position="61"/>
    </location>
</feature>
<dbReference type="Proteomes" id="UP000004710">
    <property type="component" value="Unassembled WGS sequence"/>
</dbReference>
<keyword evidence="1" id="KW-0812">Transmembrane</keyword>
<evidence type="ECO:0000256" key="1">
    <source>
        <dbReference type="SAM" id="Phobius"/>
    </source>
</evidence>
<name>F4SYH0_ECOLX</name>
<dbReference type="InterPro" id="IPR013783">
    <property type="entry name" value="Ig-like_fold"/>
</dbReference>